<evidence type="ECO:0000313" key="1">
    <source>
        <dbReference type="EMBL" id="GLX78528.1"/>
    </source>
</evidence>
<dbReference type="RefSeq" id="WP_284244409.1">
    <property type="nucleotide sequence ID" value="NZ_BSST01000001.1"/>
</dbReference>
<accession>A0ABQ6GRF1</accession>
<evidence type="ECO:0000313" key="2">
    <source>
        <dbReference type="Proteomes" id="UP001157186"/>
    </source>
</evidence>
<gene>
    <name evidence="1" type="ORF">tinsulaeT_18680</name>
</gene>
<evidence type="ECO:0008006" key="3">
    <source>
        <dbReference type="Google" id="ProtNLM"/>
    </source>
</evidence>
<organism evidence="1 2">
    <name type="scientific">Thalassotalea insulae</name>
    <dbReference type="NCBI Taxonomy" id="2056778"/>
    <lineage>
        <taxon>Bacteria</taxon>
        <taxon>Pseudomonadati</taxon>
        <taxon>Pseudomonadota</taxon>
        <taxon>Gammaproteobacteria</taxon>
        <taxon>Alteromonadales</taxon>
        <taxon>Colwelliaceae</taxon>
        <taxon>Thalassotalea</taxon>
    </lineage>
</organism>
<reference evidence="1 2" key="1">
    <citation type="submission" date="2023-03" db="EMBL/GenBank/DDBJ databases">
        <title>Draft genome sequence of Thalassotalea insulae KCTC 62186T.</title>
        <authorList>
            <person name="Sawabe T."/>
        </authorList>
    </citation>
    <scope>NUCLEOTIDE SEQUENCE [LARGE SCALE GENOMIC DNA]</scope>
    <source>
        <strain evidence="1 2">KCTC 62186</strain>
    </source>
</reference>
<protein>
    <recommendedName>
        <fullName evidence="3">Lipoprotein</fullName>
    </recommendedName>
</protein>
<dbReference type="EMBL" id="BSST01000001">
    <property type="protein sequence ID" value="GLX78528.1"/>
    <property type="molecule type" value="Genomic_DNA"/>
</dbReference>
<dbReference type="Proteomes" id="UP001157186">
    <property type="component" value="Unassembled WGS sequence"/>
</dbReference>
<name>A0ABQ6GRF1_9GAMM</name>
<proteinExistence type="predicted"/>
<keyword evidence="2" id="KW-1185">Reference proteome</keyword>
<comment type="caution">
    <text evidence="1">The sequence shown here is derived from an EMBL/GenBank/DDBJ whole genome shotgun (WGS) entry which is preliminary data.</text>
</comment>
<sequence>MKNLLILLSCLLSGCVGIGYSSLDSRVSSIQNPIVKKEKGYISDKGTGISATELKEYWGEPNLKSISNGLEKWTYNFSESEKGFFALIVIIPLPFVFDDGFEAITFTIENQKITAAEARYQHEESGGCIVAFLVHGLVNVSCTDDKEYLNGEIPTVFYSQ</sequence>
<dbReference type="PROSITE" id="PS51257">
    <property type="entry name" value="PROKAR_LIPOPROTEIN"/>
    <property type="match status" value="1"/>
</dbReference>